<organism evidence="2 3">
    <name type="scientific">Alienimonas chondri</name>
    <dbReference type="NCBI Taxonomy" id="2681879"/>
    <lineage>
        <taxon>Bacteria</taxon>
        <taxon>Pseudomonadati</taxon>
        <taxon>Planctomycetota</taxon>
        <taxon>Planctomycetia</taxon>
        <taxon>Planctomycetales</taxon>
        <taxon>Planctomycetaceae</taxon>
        <taxon>Alienimonas</taxon>
    </lineage>
</organism>
<dbReference type="EMBL" id="WTPX01000098">
    <property type="protein sequence ID" value="NNJ26785.1"/>
    <property type="molecule type" value="Genomic_DNA"/>
</dbReference>
<feature type="transmembrane region" description="Helical" evidence="1">
    <location>
        <begin position="46"/>
        <end position="65"/>
    </location>
</feature>
<evidence type="ECO:0000313" key="3">
    <source>
        <dbReference type="Proteomes" id="UP000609651"/>
    </source>
</evidence>
<evidence type="ECO:0000256" key="1">
    <source>
        <dbReference type="SAM" id="Phobius"/>
    </source>
</evidence>
<accession>A0ABX1VFC3</accession>
<reference evidence="2 3" key="1">
    <citation type="journal article" date="2020" name="Syst. Appl. Microbiol.">
        <title>Alienimonas chondri sp. nov., a novel planctomycete isolated from the biofilm of the red alga Chondrus crispus.</title>
        <authorList>
            <person name="Vitorino I."/>
            <person name="Albuquerque L."/>
            <person name="Wiegand S."/>
            <person name="Kallscheuer N."/>
            <person name="da Costa M.S."/>
            <person name="Lobo-da-Cunha A."/>
            <person name="Jogler C."/>
            <person name="Lage O.M."/>
        </authorList>
    </citation>
    <scope>NUCLEOTIDE SEQUENCE [LARGE SCALE GENOMIC DNA]</scope>
    <source>
        <strain evidence="2 3">LzC2</strain>
    </source>
</reference>
<dbReference type="Proteomes" id="UP000609651">
    <property type="component" value="Unassembled WGS sequence"/>
</dbReference>
<proteinExistence type="predicted"/>
<dbReference type="RefSeq" id="WP_171188139.1">
    <property type="nucleotide sequence ID" value="NZ_WTPX01000098.1"/>
</dbReference>
<protein>
    <submittedName>
        <fullName evidence="2">Uncharacterized protein</fullName>
    </submittedName>
</protein>
<comment type="caution">
    <text evidence="2">The sequence shown here is derived from an EMBL/GenBank/DDBJ whole genome shotgun (WGS) entry which is preliminary data.</text>
</comment>
<keyword evidence="1" id="KW-1133">Transmembrane helix</keyword>
<name>A0ABX1VFC3_9PLAN</name>
<evidence type="ECO:0000313" key="2">
    <source>
        <dbReference type="EMBL" id="NNJ26785.1"/>
    </source>
</evidence>
<keyword evidence="1" id="KW-0812">Transmembrane</keyword>
<sequence>MRDTRPDRIKEAIRLAVEEYDRRMRLREKRREALRKQELRKERNQWLGSLALVALLSFGGGRWSVPAGGSGDGYRVIQINSAQERASRAAYVTRQLREGKIP</sequence>
<gene>
    <name evidence="2" type="ORF">LzC2_28770</name>
</gene>
<keyword evidence="1" id="KW-0472">Membrane</keyword>
<keyword evidence="3" id="KW-1185">Reference proteome</keyword>